<protein>
    <submittedName>
        <fullName evidence="2">Uncharacterized protein</fullName>
    </submittedName>
</protein>
<dbReference type="EMBL" id="MGAS01000017">
    <property type="protein sequence ID" value="OGK51804.1"/>
    <property type="molecule type" value="Genomic_DNA"/>
</dbReference>
<comment type="caution">
    <text evidence="2">The sequence shown here is derived from an EMBL/GenBank/DDBJ whole genome shotgun (WGS) entry which is preliminary data.</text>
</comment>
<accession>A0A1F7J883</accession>
<gene>
    <name evidence="2" type="ORF">A3B02_01850</name>
</gene>
<dbReference type="STRING" id="1802068.A3B02_01850"/>
<feature type="transmembrane region" description="Helical" evidence="1">
    <location>
        <begin position="125"/>
        <end position="142"/>
    </location>
</feature>
<name>A0A1F7J883_9BACT</name>
<keyword evidence="1" id="KW-0472">Membrane</keyword>
<feature type="transmembrane region" description="Helical" evidence="1">
    <location>
        <begin position="41"/>
        <end position="68"/>
    </location>
</feature>
<keyword evidence="1" id="KW-1133">Transmembrane helix</keyword>
<sequence length="185" mass="20392">MRGKRYHYKNLTFLVASLCIAYALSGNETFHSYLLHLGNLGYVGAFISGILFVSTFTVAIASLILLVLLEGYSPWEIGLIAGAGAVIGDLIIFRIIKDDLKKEIVSLYNFVDHNNHLRKVFHSRYFSWTLPVVGAILIASPLPDEIGVSLMGLSKISTIRFVILSFVLNATGIFLILSASLFIKP</sequence>
<reference evidence="2 3" key="1">
    <citation type="journal article" date="2016" name="Nat. Commun.">
        <title>Thousands of microbial genomes shed light on interconnected biogeochemical processes in an aquifer system.</title>
        <authorList>
            <person name="Anantharaman K."/>
            <person name="Brown C.T."/>
            <person name="Hug L.A."/>
            <person name="Sharon I."/>
            <person name="Castelle C.J."/>
            <person name="Probst A.J."/>
            <person name="Thomas B.C."/>
            <person name="Singh A."/>
            <person name="Wilkins M.J."/>
            <person name="Karaoz U."/>
            <person name="Brodie E.L."/>
            <person name="Williams K.H."/>
            <person name="Hubbard S.S."/>
            <person name="Banfield J.F."/>
        </authorList>
    </citation>
    <scope>NUCLEOTIDE SEQUENCE [LARGE SCALE GENOMIC DNA]</scope>
</reference>
<proteinExistence type="predicted"/>
<dbReference type="Proteomes" id="UP000178914">
    <property type="component" value="Unassembled WGS sequence"/>
</dbReference>
<feature type="transmembrane region" description="Helical" evidence="1">
    <location>
        <begin position="75"/>
        <end position="96"/>
    </location>
</feature>
<organism evidence="2 3">
    <name type="scientific">Candidatus Roizmanbacteria bacterium RIFCSPLOWO2_01_FULL_42_14</name>
    <dbReference type="NCBI Taxonomy" id="1802068"/>
    <lineage>
        <taxon>Bacteria</taxon>
        <taxon>Candidatus Roizmaniibacteriota</taxon>
    </lineage>
</organism>
<dbReference type="AlphaFoldDB" id="A0A1F7J883"/>
<keyword evidence="1" id="KW-0812">Transmembrane</keyword>
<evidence type="ECO:0000313" key="2">
    <source>
        <dbReference type="EMBL" id="OGK51804.1"/>
    </source>
</evidence>
<evidence type="ECO:0000313" key="3">
    <source>
        <dbReference type="Proteomes" id="UP000178914"/>
    </source>
</evidence>
<feature type="transmembrane region" description="Helical" evidence="1">
    <location>
        <begin position="162"/>
        <end position="183"/>
    </location>
</feature>
<evidence type="ECO:0000256" key="1">
    <source>
        <dbReference type="SAM" id="Phobius"/>
    </source>
</evidence>